<dbReference type="STRING" id="40296.A0A0A2K9N2"/>
<dbReference type="Pfam" id="PF05368">
    <property type="entry name" value="NmrA"/>
    <property type="match status" value="1"/>
</dbReference>
<dbReference type="EMBL" id="JQGA01001572">
    <property type="protein sequence ID" value="KGO64534.1"/>
    <property type="molecule type" value="Genomic_DNA"/>
</dbReference>
<dbReference type="Proteomes" id="UP000030104">
    <property type="component" value="Unassembled WGS sequence"/>
</dbReference>
<accession>A0A0A2K9N2</accession>
<feature type="domain" description="NmrA-like" evidence="3">
    <location>
        <begin position="8"/>
        <end position="238"/>
    </location>
</feature>
<organism evidence="4 5">
    <name type="scientific">Penicillium italicum</name>
    <name type="common">Blue mold</name>
    <dbReference type="NCBI Taxonomy" id="40296"/>
    <lineage>
        <taxon>Eukaryota</taxon>
        <taxon>Fungi</taxon>
        <taxon>Dikarya</taxon>
        <taxon>Ascomycota</taxon>
        <taxon>Pezizomycotina</taxon>
        <taxon>Eurotiomycetes</taxon>
        <taxon>Eurotiomycetidae</taxon>
        <taxon>Eurotiales</taxon>
        <taxon>Aspergillaceae</taxon>
        <taxon>Penicillium</taxon>
    </lineage>
</organism>
<gene>
    <name evidence="4" type="ORF">PITC_093740</name>
</gene>
<keyword evidence="1" id="KW-0521">NADP</keyword>
<dbReference type="InterPro" id="IPR008030">
    <property type="entry name" value="NmrA-like"/>
</dbReference>
<dbReference type="InterPro" id="IPR051609">
    <property type="entry name" value="NmrA/Isoflavone_reductase-like"/>
</dbReference>
<keyword evidence="5" id="KW-1185">Reference proteome</keyword>
<dbReference type="AlphaFoldDB" id="A0A0A2K9N2"/>
<dbReference type="SUPFAM" id="SSF51735">
    <property type="entry name" value="NAD(P)-binding Rossmann-fold domains"/>
    <property type="match status" value="1"/>
</dbReference>
<dbReference type="OrthoDB" id="9974981at2759"/>
<dbReference type="GO" id="GO:0016491">
    <property type="term" value="F:oxidoreductase activity"/>
    <property type="evidence" value="ECO:0007669"/>
    <property type="project" value="UniProtKB-KW"/>
</dbReference>
<reference evidence="4 5" key="1">
    <citation type="journal article" date="2015" name="Mol. Plant Microbe Interact.">
        <title>Genome, transcriptome, and functional analyses of Penicillium expansum provide new insights into secondary metabolism and pathogenicity.</title>
        <authorList>
            <person name="Ballester A.R."/>
            <person name="Marcet-Houben M."/>
            <person name="Levin E."/>
            <person name="Sela N."/>
            <person name="Selma-Lazaro C."/>
            <person name="Carmona L."/>
            <person name="Wisniewski M."/>
            <person name="Droby S."/>
            <person name="Gonzalez-Candelas L."/>
            <person name="Gabaldon T."/>
        </authorList>
    </citation>
    <scope>NUCLEOTIDE SEQUENCE [LARGE SCALE GENOMIC DNA]</scope>
    <source>
        <strain evidence="4 5">PHI-1</strain>
    </source>
</reference>
<dbReference type="InterPro" id="IPR036291">
    <property type="entry name" value="NAD(P)-bd_dom_sf"/>
</dbReference>
<dbReference type="PANTHER" id="PTHR47706">
    <property type="entry name" value="NMRA-LIKE FAMILY PROTEIN"/>
    <property type="match status" value="1"/>
</dbReference>
<evidence type="ECO:0000256" key="1">
    <source>
        <dbReference type="ARBA" id="ARBA00022857"/>
    </source>
</evidence>
<dbReference type="PhylomeDB" id="A0A0A2K9N2"/>
<sequence length="314" mass="34864">MSSITRPVVAIAGATGHLGKHVTAAFLSPSFQDKFSEIVLLSRNESCLFQPSSSQSGVKLTTRRYNETNLEEALQGVQILVNTIGPAGHDFKTKIAATLPRTNIRVYFPSEFGVDHYGHDFAHLEWDEKKKHHPHAQRVVKSMNICRVFCGLFLEDSIGPWFGLDTQNRKFTSVGSFRTPVSFTSLGDVGRTVASLATIPTEKIPDVVHIGGDSRSIEEIAGIMESAGAGRIDIECLPYEKYKMETTAEPSWRPAAYLWFLMGDGGIAHTPAFLGDDNELVNPGQRLWKWKTVEDLAKETNGQPVRDVVWPRHK</sequence>
<dbReference type="OMA" id="EDSIGPW"/>
<proteinExistence type="predicted"/>
<dbReference type="Gene3D" id="3.40.50.720">
    <property type="entry name" value="NAD(P)-binding Rossmann-like Domain"/>
    <property type="match status" value="1"/>
</dbReference>
<dbReference type="Gene3D" id="3.90.25.10">
    <property type="entry name" value="UDP-galactose 4-epimerase, domain 1"/>
    <property type="match status" value="1"/>
</dbReference>
<dbReference type="PANTHER" id="PTHR47706:SF9">
    <property type="entry name" value="NMRA-LIKE DOMAIN-CONTAINING PROTEIN-RELATED"/>
    <property type="match status" value="1"/>
</dbReference>
<name>A0A0A2K9N2_PENIT</name>
<dbReference type="HOGENOM" id="CLU_058266_0_0_1"/>
<keyword evidence="2" id="KW-0560">Oxidoreductase</keyword>
<evidence type="ECO:0000256" key="2">
    <source>
        <dbReference type="ARBA" id="ARBA00023002"/>
    </source>
</evidence>
<comment type="caution">
    <text evidence="4">The sequence shown here is derived from an EMBL/GenBank/DDBJ whole genome shotgun (WGS) entry which is preliminary data.</text>
</comment>
<evidence type="ECO:0000313" key="4">
    <source>
        <dbReference type="EMBL" id="KGO64534.1"/>
    </source>
</evidence>
<evidence type="ECO:0000313" key="5">
    <source>
        <dbReference type="Proteomes" id="UP000030104"/>
    </source>
</evidence>
<protein>
    <recommendedName>
        <fullName evidence="3">NmrA-like domain-containing protein</fullName>
    </recommendedName>
</protein>
<evidence type="ECO:0000259" key="3">
    <source>
        <dbReference type="Pfam" id="PF05368"/>
    </source>
</evidence>